<organism evidence="1">
    <name type="scientific">Escherichia phage fEgEco12</name>
    <dbReference type="NCBI Taxonomy" id="3158837"/>
    <lineage>
        <taxon>Viruses</taxon>
        <taxon>Duplodnaviria</taxon>
        <taxon>Heunggongvirae</taxon>
        <taxon>Uroviricota</taxon>
        <taxon>Caudoviricetes</taxon>
    </lineage>
</organism>
<evidence type="ECO:0000313" key="1">
    <source>
        <dbReference type="EMBL" id="XBS49250.1"/>
    </source>
</evidence>
<reference evidence="1" key="1">
    <citation type="submission" date="2024-05" db="EMBL/GenBank/DDBJ databases">
        <authorList>
            <person name="Badawy S."/>
            <person name="Skurnik M."/>
        </authorList>
    </citation>
    <scope>NUCLEOTIDE SEQUENCE</scope>
</reference>
<sequence>MNYKDFQLTFKCIRDLANKNNSIFLEDTCNEMINTVRERIKEKFSTVIINNDHAEFSDIIIKLDGKVEVQFFTDFGFTSVPLEIFP</sequence>
<proteinExistence type="predicted"/>
<protein>
    <submittedName>
        <fullName evidence="1">Uncharacterized protein</fullName>
    </submittedName>
</protein>
<accession>A0AAU7PGL6</accession>
<dbReference type="EMBL" id="PP777464">
    <property type="protein sequence ID" value="XBS49250.1"/>
    <property type="molecule type" value="Genomic_DNA"/>
</dbReference>
<name>A0AAU7PGL6_9CAUD</name>